<dbReference type="RefSeq" id="XP_007369637.1">
    <property type="nucleotide sequence ID" value="XM_007369575.1"/>
</dbReference>
<protein>
    <recommendedName>
        <fullName evidence="1">Protein kinase domain-containing protein</fullName>
    </recommendedName>
</protein>
<dbReference type="GeneID" id="18837749"/>
<feature type="domain" description="Protein kinase" evidence="1">
    <location>
        <begin position="1"/>
        <end position="330"/>
    </location>
</feature>
<dbReference type="OrthoDB" id="5987198at2759"/>
<evidence type="ECO:0000259" key="1">
    <source>
        <dbReference type="PROSITE" id="PS50011"/>
    </source>
</evidence>
<evidence type="ECO:0000313" key="2">
    <source>
        <dbReference type="EMBL" id="EJF57665.1"/>
    </source>
</evidence>
<dbReference type="EMBL" id="JH719447">
    <property type="protein sequence ID" value="EJF57665.1"/>
    <property type="molecule type" value="Genomic_DNA"/>
</dbReference>
<dbReference type="Gene3D" id="1.10.510.10">
    <property type="entry name" value="Transferase(Phosphotransferase) domain 1"/>
    <property type="match status" value="1"/>
</dbReference>
<gene>
    <name evidence="2" type="ORF">DICSQDRAFT_157261</name>
</gene>
<dbReference type="SUPFAM" id="SSF56112">
    <property type="entry name" value="Protein kinase-like (PK-like)"/>
    <property type="match status" value="1"/>
</dbReference>
<name>R7SPN3_DICSQ</name>
<dbReference type="HOGENOM" id="CLU_044121_2_1_1"/>
<organism evidence="2 3">
    <name type="scientific">Dichomitus squalens (strain LYAD-421)</name>
    <name type="common">Western red white-rot fungus</name>
    <dbReference type="NCBI Taxonomy" id="732165"/>
    <lineage>
        <taxon>Eukaryota</taxon>
        <taxon>Fungi</taxon>
        <taxon>Dikarya</taxon>
        <taxon>Basidiomycota</taxon>
        <taxon>Agaricomycotina</taxon>
        <taxon>Agaricomycetes</taxon>
        <taxon>Polyporales</taxon>
        <taxon>Polyporaceae</taxon>
        <taxon>Dichomitus</taxon>
    </lineage>
</organism>
<dbReference type="KEGG" id="dsq:DICSQDRAFT_157261"/>
<dbReference type="InterPro" id="IPR011009">
    <property type="entry name" value="Kinase-like_dom_sf"/>
</dbReference>
<evidence type="ECO:0000313" key="3">
    <source>
        <dbReference type="Proteomes" id="UP000053319"/>
    </source>
</evidence>
<reference evidence="2 3" key="1">
    <citation type="journal article" date="2012" name="Science">
        <title>The Paleozoic origin of enzymatic lignin decomposition reconstructed from 31 fungal genomes.</title>
        <authorList>
            <person name="Floudas D."/>
            <person name="Binder M."/>
            <person name="Riley R."/>
            <person name="Barry K."/>
            <person name="Blanchette R.A."/>
            <person name="Henrissat B."/>
            <person name="Martinez A.T."/>
            <person name="Otillar R."/>
            <person name="Spatafora J.W."/>
            <person name="Yadav J.S."/>
            <person name="Aerts A."/>
            <person name="Benoit I."/>
            <person name="Boyd A."/>
            <person name="Carlson A."/>
            <person name="Copeland A."/>
            <person name="Coutinho P.M."/>
            <person name="de Vries R.P."/>
            <person name="Ferreira P."/>
            <person name="Findley K."/>
            <person name="Foster B."/>
            <person name="Gaskell J."/>
            <person name="Glotzer D."/>
            <person name="Gorecki P."/>
            <person name="Heitman J."/>
            <person name="Hesse C."/>
            <person name="Hori C."/>
            <person name="Igarashi K."/>
            <person name="Jurgens J.A."/>
            <person name="Kallen N."/>
            <person name="Kersten P."/>
            <person name="Kohler A."/>
            <person name="Kuees U."/>
            <person name="Kumar T.K.A."/>
            <person name="Kuo A."/>
            <person name="LaButti K."/>
            <person name="Larrondo L.F."/>
            <person name="Lindquist E."/>
            <person name="Ling A."/>
            <person name="Lombard V."/>
            <person name="Lucas S."/>
            <person name="Lundell T."/>
            <person name="Martin R."/>
            <person name="McLaughlin D.J."/>
            <person name="Morgenstern I."/>
            <person name="Morin E."/>
            <person name="Murat C."/>
            <person name="Nagy L.G."/>
            <person name="Nolan M."/>
            <person name="Ohm R.A."/>
            <person name="Patyshakuliyeva A."/>
            <person name="Rokas A."/>
            <person name="Ruiz-Duenas F.J."/>
            <person name="Sabat G."/>
            <person name="Salamov A."/>
            <person name="Samejima M."/>
            <person name="Schmutz J."/>
            <person name="Slot J.C."/>
            <person name="St John F."/>
            <person name="Stenlid J."/>
            <person name="Sun H."/>
            <person name="Sun S."/>
            <person name="Syed K."/>
            <person name="Tsang A."/>
            <person name="Wiebenga A."/>
            <person name="Young D."/>
            <person name="Pisabarro A."/>
            <person name="Eastwood D.C."/>
            <person name="Martin F."/>
            <person name="Cullen D."/>
            <person name="Grigoriev I.V."/>
            <person name="Hibbett D.S."/>
        </authorList>
    </citation>
    <scope>NUCLEOTIDE SEQUENCE [LARGE SCALE GENOMIC DNA]</scope>
    <source>
        <strain evidence="2 3">LYAD-421 SS1</strain>
    </source>
</reference>
<proteinExistence type="predicted"/>
<dbReference type="PROSITE" id="PS50011">
    <property type="entry name" value="PROTEIN_KINASE_DOM"/>
    <property type="match status" value="1"/>
</dbReference>
<dbReference type="Proteomes" id="UP000053319">
    <property type="component" value="Unassembled WGS sequence"/>
</dbReference>
<dbReference type="InterPro" id="IPR000719">
    <property type="entry name" value="Prot_kinase_dom"/>
</dbReference>
<accession>R7SPN3</accession>
<dbReference type="OMA" id="LETWWAN"/>
<dbReference type="AlphaFoldDB" id="R7SPN3"/>
<dbReference type="SMART" id="SM00220">
    <property type="entry name" value="S_TKc"/>
    <property type="match status" value="1"/>
</dbReference>
<dbReference type="GO" id="GO:0004672">
    <property type="term" value="F:protein kinase activity"/>
    <property type="evidence" value="ECO:0007669"/>
    <property type="project" value="InterPro"/>
</dbReference>
<dbReference type="GO" id="GO:0005524">
    <property type="term" value="F:ATP binding"/>
    <property type="evidence" value="ECO:0007669"/>
    <property type="project" value="InterPro"/>
</dbReference>
<sequence length="330" mass="39014">MWAPVDCEIYWRDHHDWLQQRGYMLRPRYKPDWKPSWTGTNKSPFLCDDGQDAIRPVVMDATRVSDNRMVLLKRVDKSVHPYEVEMGTLQDPTDQNITFIVMPHLRRYTNPSFRTIGEAIEFFRQVLEGLHFMHEHHVAHRDCMSLNIMMDAGPMYPDGYHPRATFLTRDYSQTARYHSRTRRPVKYYLTDFGISCRFEEDDLNPVVIPILSGDRSAPEFQEDETTPRNPFPTDVYYLGNVIREDFFFFEKYSNIEFMKPLLESMVNPDVDARPTMSEVVETFKTIVSKLSGCQIRSRLIRREDDDFVNALLYQPLIRRRIRRIGVGSRP</sequence>